<evidence type="ECO:0000256" key="10">
    <source>
        <dbReference type="ARBA" id="ARBA00023136"/>
    </source>
</evidence>
<dbReference type="InterPro" id="IPR010917">
    <property type="entry name" value="TonB_rcpt_CS"/>
</dbReference>
<keyword evidence="17" id="KW-0675">Receptor</keyword>
<keyword evidence="5 12" id="KW-0812">Transmembrane</keyword>
<dbReference type="Pfam" id="PF00593">
    <property type="entry name" value="TonB_dep_Rec_b-barrel"/>
    <property type="match status" value="1"/>
</dbReference>
<keyword evidence="11 12" id="KW-0998">Cell outer membrane</keyword>
<dbReference type="AlphaFoldDB" id="A0A918JUS2"/>
<dbReference type="Pfam" id="PF13715">
    <property type="entry name" value="CarbopepD_reg_2"/>
    <property type="match status" value="1"/>
</dbReference>
<keyword evidence="2 12" id="KW-0813">Transport</keyword>
<proteinExistence type="inferred from homology"/>
<keyword evidence="4" id="KW-0410">Iron transport</keyword>
<evidence type="ECO:0000313" key="17">
    <source>
        <dbReference type="EMBL" id="GGX17957.1"/>
    </source>
</evidence>
<keyword evidence="8" id="KW-0406">Ion transport</keyword>
<dbReference type="PANTHER" id="PTHR32552">
    <property type="entry name" value="FERRICHROME IRON RECEPTOR-RELATED"/>
    <property type="match status" value="1"/>
</dbReference>
<reference evidence="17 18" key="1">
    <citation type="journal article" date="2014" name="Int. J. Syst. Evol. Microbiol.">
        <title>Complete genome sequence of Corynebacterium casei LMG S-19264T (=DSM 44701T), isolated from a smear-ripened cheese.</title>
        <authorList>
            <consortium name="US DOE Joint Genome Institute (JGI-PGF)"/>
            <person name="Walter F."/>
            <person name="Albersmeier A."/>
            <person name="Kalinowski J."/>
            <person name="Ruckert C."/>
        </authorList>
    </citation>
    <scope>NUCLEOTIDE SEQUENCE [LARGE SCALE GENOMIC DNA]</scope>
    <source>
        <strain evidence="17 18">KCTC 12285</strain>
    </source>
</reference>
<evidence type="ECO:0000256" key="3">
    <source>
        <dbReference type="ARBA" id="ARBA00022452"/>
    </source>
</evidence>
<accession>A0A918JUS2</accession>
<dbReference type="InterPro" id="IPR012910">
    <property type="entry name" value="Plug_dom"/>
</dbReference>
<dbReference type="Pfam" id="PF07715">
    <property type="entry name" value="Plug"/>
    <property type="match status" value="1"/>
</dbReference>
<organism evidence="17 18">
    <name type="scientific">Aquimarina muelleri</name>
    <dbReference type="NCBI Taxonomy" id="279356"/>
    <lineage>
        <taxon>Bacteria</taxon>
        <taxon>Pseudomonadati</taxon>
        <taxon>Bacteroidota</taxon>
        <taxon>Flavobacteriia</taxon>
        <taxon>Flavobacteriales</taxon>
        <taxon>Flavobacteriaceae</taxon>
        <taxon>Aquimarina</taxon>
    </lineage>
</organism>
<evidence type="ECO:0000256" key="4">
    <source>
        <dbReference type="ARBA" id="ARBA00022496"/>
    </source>
</evidence>
<evidence type="ECO:0000256" key="7">
    <source>
        <dbReference type="ARBA" id="ARBA00023004"/>
    </source>
</evidence>
<keyword evidence="7" id="KW-0408">Iron</keyword>
<keyword evidence="6 14" id="KW-0732">Signal</keyword>
<dbReference type="PROSITE" id="PS01156">
    <property type="entry name" value="TONB_DEPENDENT_REC_2"/>
    <property type="match status" value="1"/>
</dbReference>
<evidence type="ECO:0000256" key="6">
    <source>
        <dbReference type="ARBA" id="ARBA00022729"/>
    </source>
</evidence>
<evidence type="ECO:0000256" key="14">
    <source>
        <dbReference type="SAM" id="SignalP"/>
    </source>
</evidence>
<keyword evidence="10 12" id="KW-0472">Membrane</keyword>
<comment type="similarity">
    <text evidence="12 13">Belongs to the TonB-dependent receptor family.</text>
</comment>
<keyword evidence="9 13" id="KW-0798">TonB box</keyword>
<name>A0A918JUS2_9FLAO</name>
<evidence type="ECO:0000259" key="16">
    <source>
        <dbReference type="Pfam" id="PF07715"/>
    </source>
</evidence>
<dbReference type="Gene3D" id="2.40.170.20">
    <property type="entry name" value="TonB-dependent receptor, beta-barrel domain"/>
    <property type="match status" value="1"/>
</dbReference>
<dbReference type="InterPro" id="IPR039426">
    <property type="entry name" value="TonB-dep_rcpt-like"/>
</dbReference>
<evidence type="ECO:0000259" key="15">
    <source>
        <dbReference type="Pfam" id="PF00593"/>
    </source>
</evidence>
<dbReference type="RefSeq" id="WP_027414343.1">
    <property type="nucleotide sequence ID" value="NZ_BMWS01000011.1"/>
</dbReference>
<feature type="chain" id="PRO_5037104806" evidence="14">
    <location>
        <begin position="22"/>
        <end position="794"/>
    </location>
</feature>
<dbReference type="GO" id="GO:0006826">
    <property type="term" value="P:iron ion transport"/>
    <property type="evidence" value="ECO:0007669"/>
    <property type="project" value="UniProtKB-KW"/>
</dbReference>
<feature type="domain" description="TonB-dependent receptor-like beta-barrel" evidence="15">
    <location>
        <begin position="336"/>
        <end position="761"/>
    </location>
</feature>
<dbReference type="SUPFAM" id="SSF56935">
    <property type="entry name" value="Porins"/>
    <property type="match status" value="1"/>
</dbReference>
<dbReference type="InterPro" id="IPR008969">
    <property type="entry name" value="CarboxyPept-like_regulatory"/>
</dbReference>
<protein>
    <submittedName>
        <fullName evidence="17">TonB-dependent receptor</fullName>
    </submittedName>
</protein>
<dbReference type="GO" id="GO:0009279">
    <property type="term" value="C:cell outer membrane"/>
    <property type="evidence" value="ECO:0007669"/>
    <property type="project" value="UniProtKB-SubCell"/>
</dbReference>
<comment type="caution">
    <text evidence="17">The sequence shown here is derived from an EMBL/GenBank/DDBJ whole genome shotgun (WGS) entry which is preliminary data.</text>
</comment>
<evidence type="ECO:0000256" key="11">
    <source>
        <dbReference type="ARBA" id="ARBA00023237"/>
    </source>
</evidence>
<feature type="signal peptide" evidence="14">
    <location>
        <begin position="1"/>
        <end position="21"/>
    </location>
</feature>
<dbReference type="InterPro" id="IPR036942">
    <property type="entry name" value="Beta-barrel_TonB_sf"/>
</dbReference>
<dbReference type="PROSITE" id="PS52016">
    <property type="entry name" value="TONB_DEPENDENT_REC_3"/>
    <property type="match status" value="1"/>
</dbReference>
<evidence type="ECO:0000256" key="2">
    <source>
        <dbReference type="ARBA" id="ARBA00022448"/>
    </source>
</evidence>
<evidence type="ECO:0000313" key="18">
    <source>
        <dbReference type="Proteomes" id="UP000601108"/>
    </source>
</evidence>
<evidence type="ECO:0000256" key="9">
    <source>
        <dbReference type="ARBA" id="ARBA00023077"/>
    </source>
</evidence>
<keyword evidence="18" id="KW-1185">Reference proteome</keyword>
<sequence length="794" mass="89320">MNKTIIIILLIFSLSYSPSYAQLRQGTITNTDGTPIPEASILIEKQSINTLTDSNGVYTINMEEGTHQIIILADGYKTLIEVIQCNSYSCLLDFSMKKDIQELETVIIQENKHEKNILNTMASVSEISSKSIKETQIGLLNDLNSLIPNYVYSDLGVSYQQQITLRGVSAFSEVPSVATYIDGINTFNISANNLLLNDIEKITVFRGPQGALFGQDAIGGVINIVTKKPSNKKSVYIETSIGNLGLYSYAAGFKTPIIKNILFIGIDGKLNNQHGFYRNNLTGTFSFEGKPLEKSPENGVRMGDQQAFYGNVDIKFKPNEKLNFLFNIKKQVDQSIGTSSFYQAALTPQKALDNPDEFSVNSIGSDYRDVLNISLGIKYKGTNYTIKNSSYYSKVKIGYDKIDGDLTPFDFYSASSSYKGKLGDPFPLEVIGQEIKIESNKEKRLSWLFGGSAFFQNYKKQYSYVGKSTIQEYKDFQENVGISGFGKISYQVSEKINVTLHGRYDAEIKNIKASVSDTNTENQLDVIESINRKKNFDALSPKLVFNYTPVFNHQLYLSYARGFKSGGINNRVVSENSFSSFDSEYSNVIETGYKWLSNNNKYIIAATGYVMRWQDMQLYYFSQQTDRPDIGGIWIIDNIGNVKSYGLETEITAKPFSGFQADFSLGINNGRYSGFEFLGTNIKGNRTILSPKFTSFLGVQQLFPVFKKKNITGAIRGEWRIIGDQYFDLVNTIKQSTYQIFNTRLSIINNNISLAFGVKNVFNKRYISFSMPGQFKASILNRPRTFTTSLIYKF</sequence>
<evidence type="ECO:0000256" key="1">
    <source>
        <dbReference type="ARBA" id="ARBA00004571"/>
    </source>
</evidence>
<comment type="subcellular location">
    <subcellularLocation>
        <location evidence="1 12">Cell outer membrane</location>
        <topology evidence="1 12">Multi-pass membrane protein</topology>
    </subcellularLocation>
</comment>
<feature type="domain" description="TonB-dependent receptor plug" evidence="16">
    <location>
        <begin position="119"/>
        <end position="221"/>
    </location>
</feature>
<dbReference type="EMBL" id="BMWS01000011">
    <property type="protein sequence ID" value="GGX17957.1"/>
    <property type="molecule type" value="Genomic_DNA"/>
</dbReference>
<evidence type="ECO:0000256" key="12">
    <source>
        <dbReference type="PROSITE-ProRule" id="PRU01360"/>
    </source>
</evidence>
<gene>
    <name evidence="17" type="primary">fyuA</name>
    <name evidence="17" type="ORF">GCM10007384_19270</name>
</gene>
<evidence type="ECO:0000256" key="8">
    <source>
        <dbReference type="ARBA" id="ARBA00023065"/>
    </source>
</evidence>
<dbReference type="InterPro" id="IPR000531">
    <property type="entry name" value="Beta-barrel_TonB"/>
</dbReference>
<evidence type="ECO:0000256" key="13">
    <source>
        <dbReference type="RuleBase" id="RU003357"/>
    </source>
</evidence>
<keyword evidence="3 12" id="KW-1134">Transmembrane beta strand</keyword>
<dbReference type="Gene3D" id="2.60.40.1120">
    <property type="entry name" value="Carboxypeptidase-like, regulatory domain"/>
    <property type="match status" value="1"/>
</dbReference>
<dbReference type="Proteomes" id="UP000601108">
    <property type="component" value="Unassembled WGS sequence"/>
</dbReference>
<dbReference type="SUPFAM" id="SSF49464">
    <property type="entry name" value="Carboxypeptidase regulatory domain-like"/>
    <property type="match status" value="1"/>
</dbReference>
<evidence type="ECO:0000256" key="5">
    <source>
        <dbReference type="ARBA" id="ARBA00022692"/>
    </source>
</evidence>
<dbReference type="PANTHER" id="PTHR32552:SF81">
    <property type="entry name" value="TONB-DEPENDENT OUTER MEMBRANE RECEPTOR"/>
    <property type="match status" value="1"/>
</dbReference>